<evidence type="ECO:0000259" key="1">
    <source>
        <dbReference type="Pfam" id="PF06983"/>
    </source>
</evidence>
<dbReference type="PIRSF" id="PIRSF021700">
    <property type="entry name" value="3_dmu_93_MTrfase"/>
    <property type="match status" value="1"/>
</dbReference>
<dbReference type="Proteomes" id="UP000192756">
    <property type="component" value="Unassembled WGS sequence"/>
</dbReference>
<dbReference type="EMBL" id="FWXT01000004">
    <property type="protein sequence ID" value="SMD00583.1"/>
    <property type="molecule type" value="Genomic_DNA"/>
</dbReference>
<name>A0A1W2DT34_9SPHI</name>
<keyword evidence="3" id="KW-1185">Reference proteome</keyword>
<dbReference type="SUPFAM" id="SSF54593">
    <property type="entry name" value="Glyoxalase/Bleomycin resistance protein/Dihydroxybiphenyl dioxygenase"/>
    <property type="match status" value="1"/>
</dbReference>
<dbReference type="InterPro" id="IPR028973">
    <property type="entry name" value="PhnB-like"/>
</dbReference>
<organism evidence="2 3">
    <name type="scientific">Pedobacter africanus</name>
    <dbReference type="NCBI Taxonomy" id="151894"/>
    <lineage>
        <taxon>Bacteria</taxon>
        <taxon>Pseudomonadati</taxon>
        <taxon>Bacteroidota</taxon>
        <taxon>Sphingobacteriia</taxon>
        <taxon>Sphingobacteriales</taxon>
        <taxon>Sphingobacteriaceae</taxon>
        <taxon>Pedobacter</taxon>
    </lineage>
</organism>
<evidence type="ECO:0000313" key="3">
    <source>
        <dbReference type="Proteomes" id="UP000192756"/>
    </source>
</evidence>
<dbReference type="STRING" id="151894.SAMN04488524_4032"/>
<proteinExistence type="predicted"/>
<dbReference type="InterPro" id="IPR029068">
    <property type="entry name" value="Glyas_Bleomycin-R_OHBP_Dase"/>
</dbReference>
<dbReference type="Pfam" id="PF06983">
    <property type="entry name" value="3-dmu-9_3-mt"/>
    <property type="match status" value="1"/>
</dbReference>
<dbReference type="CDD" id="cd06588">
    <property type="entry name" value="PhnB_like"/>
    <property type="match status" value="1"/>
</dbReference>
<accession>A0A1W2DT34</accession>
<dbReference type="Gene3D" id="3.10.180.10">
    <property type="entry name" value="2,3-Dihydroxybiphenyl 1,2-Dioxygenase, domain 1"/>
    <property type="match status" value="1"/>
</dbReference>
<dbReference type="GO" id="GO:0008168">
    <property type="term" value="F:methyltransferase activity"/>
    <property type="evidence" value="ECO:0007669"/>
    <property type="project" value="UniProtKB-KW"/>
</dbReference>
<dbReference type="PANTHER" id="PTHR33990">
    <property type="entry name" value="PROTEIN YJDN-RELATED"/>
    <property type="match status" value="1"/>
</dbReference>
<keyword evidence="2" id="KW-0489">Methyltransferase</keyword>
<sequence length="165" mass="18702">MSGSFYFSLAGKSNFVGRMNLKKQKMTNEMYPCLWFDGQAKAAAEHYCSIFKNSKIIAENPIVVLFELNGSKFMALNGGAKYKPTPANSFVVECQNQEEIDHYWDKLGAGGRYDQCGWLDDKFGFSWQIVPAVLHELMADEEKGPRVIEAFMKMSKFDIQTLLDA</sequence>
<protein>
    <submittedName>
        <fullName evidence="2">Glyoxalase superfamily enzyme, possibly 3-demethylubiquinone-9 3-methyltransferase</fullName>
    </submittedName>
</protein>
<reference evidence="3" key="1">
    <citation type="submission" date="2017-04" db="EMBL/GenBank/DDBJ databases">
        <authorList>
            <person name="Varghese N."/>
            <person name="Submissions S."/>
        </authorList>
    </citation>
    <scope>NUCLEOTIDE SEQUENCE [LARGE SCALE GENOMIC DNA]</scope>
    <source>
        <strain evidence="3">DSM 12126</strain>
    </source>
</reference>
<keyword evidence="2" id="KW-0808">Transferase</keyword>
<dbReference type="InterPro" id="IPR009725">
    <property type="entry name" value="3_dmu_93_MTrfase"/>
</dbReference>
<evidence type="ECO:0000313" key="2">
    <source>
        <dbReference type="EMBL" id="SMD00583.1"/>
    </source>
</evidence>
<dbReference type="PANTHER" id="PTHR33990:SF2">
    <property type="entry name" value="PHNB-LIKE DOMAIN-CONTAINING PROTEIN"/>
    <property type="match status" value="1"/>
</dbReference>
<feature type="domain" description="PhnB-like" evidence="1">
    <location>
        <begin position="29"/>
        <end position="130"/>
    </location>
</feature>
<gene>
    <name evidence="2" type="ORF">SAMN04488524_4032</name>
</gene>
<keyword evidence="2" id="KW-0830">Ubiquinone</keyword>
<dbReference type="GO" id="GO:0032259">
    <property type="term" value="P:methylation"/>
    <property type="evidence" value="ECO:0007669"/>
    <property type="project" value="UniProtKB-KW"/>
</dbReference>
<dbReference type="AlphaFoldDB" id="A0A1W2DT34"/>